<dbReference type="OrthoDB" id="5807941at2"/>
<reference evidence="3 4" key="1">
    <citation type="submission" date="2019-04" db="EMBL/GenBank/DDBJ databases">
        <authorList>
            <person name="Hwang J.C."/>
        </authorList>
    </citation>
    <scope>NUCLEOTIDE SEQUENCE [LARGE SCALE GENOMIC DNA]</scope>
    <source>
        <strain evidence="3 4">IMCC35002</strain>
    </source>
</reference>
<sequence length="556" mass="60932">MLDFELLYFDKENQKLCIDLIPEHHVEVTLDQIKELLVRSPYRQFAFLEHEVMKALQLLKRQAGGANKGQTQRIPIAEQVDGSCSLKLSTDKMQVEAIITAPQGGKRSGFSELVEQLQQLSINNGLLKNNIQQLLDAAKAIQDGKEIKAVIAKGRPPQHGRNAQLERLVKLNRERLLQPKILENGKVDMRDLGEIPMVHAGDEVLRRHDPEPGLDGYNVIGEVLKAKAGKDKKLKVGKGTETSKHDPNLLLASIDGQPKETKSGIDIVEVLTLQDVNVGTGHINYHGNVIVQGNVEEDMKVHAEGDITVNGFVDNAELRAGGDIVVAKGVIGRQKTDASLSTKLHADGEIHLSFAQYAQISAKGNIDIQTQLIHCQVVCGQDLKVGIDGGKKGDLVGGHVQVQGALTALNIGARAATQSHLKVGLGIAKLRQDAKEYHQKTQDLLKQSYNLRTAISRVPTMADKTEQQREALVKQFKTAQEQNSAKLSEAQLLLAETEQQIEHYFEHVCVKALHSLFPQVHIEMGTQSLTTEREFGPSKVSAENGISVTALEAGES</sequence>
<evidence type="ECO:0000313" key="3">
    <source>
        <dbReference type="EMBL" id="TKB53040.1"/>
    </source>
</evidence>
<feature type="coiled-coil region" evidence="1">
    <location>
        <begin position="427"/>
        <end position="482"/>
    </location>
</feature>
<dbReference type="PANTHER" id="PTHR38032">
    <property type="entry name" value="POLYMERASE-RELATED"/>
    <property type="match status" value="1"/>
</dbReference>
<feature type="domain" description="Flagellar Assembly Protein A N-terminal region" evidence="2">
    <location>
        <begin position="85"/>
        <end position="262"/>
    </location>
</feature>
<organism evidence="3 4">
    <name type="scientific">Ferrimonas aestuarii</name>
    <dbReference type="NCBI Taxonomy" id="2569539"/>
    <lineage>
        <taxon>Bacteria</taxon>
        <taxon>Pseudomonadati</taxon>
        <taxon>Pseudomonadota</taxon>
        <taxon>Gammaproteobacteria</taxon>
        <taxon>Alteromonadales</taxon>
        <taxon>Ferrimonadaceae</taxon>
        <taxon>Ferrimonas</taxon>
    </lineage>
</organism>
<evidence type="ECO:0000313" key="4">
    <source>
        <dbReference type="Proteomes" id="UP000305675"/>
    </source>
</evidence>
<proteinExistence type="predicted"/>
<evidence type="ECO:0000256" key="1">
    <source>
        <dbReference type="SAM" id="Coils"/>
    </source>
</evidence>
<dbReference type="EMBL" id="SWCJ01000013">
    <property type="protein sequence ID" value="TKB53040.1"/>
    <property type="molecule type" value="Genomic_DNA"/>
</dbReference>
<evidence type="ECO:0000259" key="2">
    <source>
        <dbReference type="Pfam" id="PF20250"/>
    </source>
</evidence>
<dbReference type="PANTHER" id="PTHR38032:SF1">
    <property type="entry name" value="RNA-BINDING PROTEIN KHPB N-TERMINAL DOMAIN-CONTAINING PROTEIN"/>
    <property type="match status" value="1"/>
</dbReference>
<dbReference type="InterPro" id="IPR005646">
    <property type="entry name" value="FapA"/>
</dbReference>
<keyword evidence="1" id="KW-0175">Coiled coil</keyword>
<keyword evidence="4" id="KW-1185">Reference proteome</keyword>
<protein>
    <submittedName>
        <fullName evidence="3">DUF342 domain-containing protein</fullName>
    </submittedName>
</protein>
<dbReference type="Pfam" id="PF03961">
    <property type="entry name" value="FapA"/>
    <property type="match status" value="1"/>
</dbReference>
<name>A0A4V5NVW9_9GAMM</name>
<dbReference type="Pfam" id="PF20250">
    <property type="entry name" value="FapA_N"/>
    <property type="match status" value="1"/>
</dbReference>
<dbReference type="RefSeq" id="WP_136864292.1">
    <property type="nucleotide sequence ID" value="NZ_SWCJ01000013.1"/>
</dbReference>
<gene>
    <name evidence="3" type="ORF">FCL42_15290</name>
</gene>
<dbReference type="AlphaFoldDB" id="A0A4V5NVW9"/>
<dbReference type="InterPro" id="IPR046865">
    <property type="entry name" value="FapA_b_solenoid"/>
</dbReference>
<dbReference type="Proteomes" id="UP000305675">
    <property type="component" value="Unassembled WGS sequence"/>
</dbReference>
<dbReference type="InterPro" id="IPR046866">
    <property type="entry name" value="FapA_N"/>
</dbReference>
<accession>A0A4V5NVW9</accession>
<comment type="caution">
    <text evidence="3">The sequence shown here is derived from an EMBL/GenBank/DDBJ whole genome shotgun (WGS) entry which is preliminary data.</text>
</comment>